<evidence type="ECO:0000313" key="2">
    <source>
        <dbReference type="Proteomes" id="UP001589896"/>
    </source>
</evidence>
<sequence>MAIESAANKVHWNYFLALERDLESAARYVEFAEANMATYSIEFAHLLFAAASEADVVAKLLCKKLAADMPRGNIDHYRAALKQHLPEVVTTPVLVPRYGLTLHPWSNWAEEKNPAWWRSYNNVKHERDSHYAEATLKNALNSLAGLMVLVLHHYSSAPLVSGVSLDRRETTRYLLPESSLLRFPEDYYYDVLICG</sequence>
<evidence type="ECO:0008006" key="3">
    <source>
        <dbReference type="Google" id="ProtNLM"/>
    </source>
</evidence>
<dbReference type="RefSeq" id="WP_386677376.1">
    <property type="nucleotide sequence ID" value="NZ_JBHLTG010000028.1"/>
</dbReference>
<reference evidence="1 2" key="1">
    <citation type="submission" date="2024-09" db="EMBL/GenBank/DDBJ databases">
        <authorList>
            <person name="Sun Q."/>
            <person name="Mori K."/>
        </authorList>
    </citation>
    <scope>NUCLEOTIDE SEQUENCE [LARGE SCALE GENOMIC DNA]</scope>
    <source>
        <strain evidence="1 2">KCTC 23076</strain>
    </source>
</reference>
<dbReference type="Proteomes" id="UP001589896">
    <property type="component" value="Unassembled WGS sequence"/>
</dbReference>
<evidence type="ECO:0000313" key="1">
    <source>
        <dbReference type="EMBL" id="MFC0682903.1"/>
    </source>
</evidence>
<dbReference type="EMBL" id="JBHLTG010000028">
    <property type="protein sequence ID" value="MFC0682903.1"/>
    <property type="molecule type" value="Genomic_DNA"/>
</dbReference>
<protein>
    <recommendedName>
        <fullName evidence="3">HEPN domain-containing protein</fullName>
    </recommendedName>
</protein>
<proteinExistence type="predicted"/>
<accession>A0ABV6S445</accession>
<gene>
    <name evidence="1" type="ORF">ACFFGH_34175</name>
</gene>
<organism evidence="1 2">
    <name type="scientific">Lysobacter korlensis</name>
    <dbReference type="NCBI Taxonomy" id="553636"/>
    <lineage>
        <taxon>Bacteria</taxon>
        <taxon>Pseudomonadati</taxon>
        <taxon>Pseudomonadota</taxon>
        <taxon>Gammaproteobacteria</taxon>
        <taxon>Lysobacterales</taxon>
        <taxon>Lysobacteraceae</taxon>
        <taxon>Lysobacter</taxon>
    </lineage>
</organism>
<comment type="caution">
    <text evidence="1">The sequence shown here is derived from an EMBL/GenBank/DDBJ whole genome shotgun (WGS) entry which is preliminary data.</text>
</comment>
<keyword evidence="2" id="KW-1185">Reference proteome</keyword>
<name>A0ABV6S445_9GAMM</name>